<feature type="compositionally biased region" description="Polar residues" evidence="1">
    <location>
        <begin position="406"/>
        <end position="434"/>
    </location>
</feature>
<evidence type="ECO:0000313" key="3">
    <source>
        <dbReference type="Proteomes" id="UP000657918"/>
    </source>
</evidence>
<accession>A0A835N6C8</accession>
<feature type="compositionally biased region" description="Polar residues" evidence="1">
    <location>
        <begin position="207"/>
        <end position="224"/>
    </location>
</feature>
<dbReference type="Proteomes" id="UP000657918">
    <property type="component" value="Unassembled WGS sequence"/>
</dbReference>
<dbReference type="PANTHER" id="PTHR33318">
    <property type="entry name" value="ASPARTYL/GLUTAMYL-TRNA(ASN/GLN) AMIDOTRANSFERASE SUBUNIT"/>
    <property type="match status" value="1"/>
</dbReference>
<dbReference type="InterPro" id="IPR039300">
    <property type="entry name" value="JASON"/>
</dbReference>
<comment type="caution">
    <text evidence="2">The sequence shown here is derived from an EMBL/GenBank/DDBJ whole genome shotgun (WGS) entry which is preliminary data.</text>
</comment>
<feature type="region of interest" description="Disordered" evidence="1">
    <location>
        <begin position="271"/>
        <end position="325"/>
    </location>
</feature>
<dbReference type="EMBL" id="JADGMS010000002">
    <property type="protein sequence ID" value="KAF9686995.1"/>
    <property type="molecule type" value="Genomic_DNA"/>
</dbReference>
<feature type="region of interest" description="Disordered" evidence="1">
    <location>
        <begin position="204"/>
        <end position="231"/>
    </location>
</feature>
<evidence type="ECO:0000313" key="2">
    <source>
        <dbReference type="EMBL" id="KAF9686995.1"/>
    </source>
</evidence>
<feature type="compositionally biased region" description="Basic and acidic residues" evidence="1">
    <location>
        <begin position="361"/>
        <end position="370"/>
    </location>
</feature>
<evidence type="ECO:0008006" key="4">
    <source>
        <dbReference type="Google" id="ProtNLM"/>
    </source>
</evidence>
<proteinExistence type="predicted"/>
<evidence type="ECO:0000256" key="1">
    <source>
        <dbReference type="SAM" id="MobiDB-lite"/>
    </source>
</evidence>
<dbReference type="PANTHER" id="PTHR33318:SF7">
    <property type="entry name" value="PROTEIN JASON"/>
    <property type="match status" value="1"/>
</dbReference>
<reference evidence="2 3" key="1">
    <citation type="submission" date="2020-10" db="EMBL/GenBank/DDBJ databases">
        <title>Plant Genome Project.</title>
        <authorList>
            <person name="Zhang R.-G."/>
        </authorList>
    </citation>
    <scope>NUCLEOTIDE SEQUENCE [LARGE SCALE GENOMIC DNA]</scope>
    <source>
        <strain evidence="2">FAFU-HL-1</strain>
        <tissue evidence="2">Leaf</tissue>
    </source>
</reference>
<feature type="region of interest" description="Disordered" evidence="1">
    <location>
        <begin position="361"/>
        <end position="389"/>
    </location>
</feature>
<feature type="compositionally biased region" description="Low complexity" evidence="1">
    <location>
        <begin position="371"/>
        <end position="380"/>
    </location>
</feature>
<keyword evidence="3" id="KW-1185">Reference proteome</keyword>
<name>A0A835N6C8_9ROSI</name>
<feature type="compositionally biased region" description="Low complexity" evidence="1">
    <location>
        <begin position="274"/>
        <end position="284"/>
    </location>
</feature>
<gene>
    <name evidence="2" type="ORF">SADUNF_Sadunf02G0047900</name>
</gene>
<dbReference type="GO" id="GO:0007142">
    <property type="term" value="P:male meiosis II"/>
    <property type="evidence" value="ECO:0007669"/>
    <property type="project" value="InterPro"/>
</dbReference>
<protein>
    <recommendedName>
        <fullName evidence="4">Protein JASON</fullName>
    </recommendedName>
</protein>
<organism evidence="2 3">
    <name type="scientific">Salix dunnii</name>
    <dbReference type="NCBI Taxonomy" id="1413687"/>
    <lineage>
        <taxon>Eukaryota</taxon>
        <taxon>Viridiplantae</taxon>
        <taxon>Streptophyta</taxon>
        <taxon>Embryophyta</taxon>
        <taxon>Tracheophyta</taxon>
        <taxon>Spermatophyta</taxon>
        <taxon>Magnoliopsida</taxon>
        <taxon>eudicotyledons</taxon>
        <taxon>Gunneridae</taxon>
        <taxon>Pentapetalae</taxon>
        <taxon>rosids</taxon>
        <taxon>fabids</taxon>
        <taxon>Malpighiales</taxon>
        <taxon>Salicaceae</taxon>
        <taxon>Saliceae</taxon>
        <taxon>Salix</taxon>
    </lineage>
</organism>
<dbReference type="AlphaFoldDB" id="A0A835N6C8"/>
<sequence length="539" mass="59946">MPGQISTRYGIKAQIQRGKKCIALHDSNMICASLKREIGLILRTALRFFLRSFLRAMGCFLTCFRNKDDRSNRSRPHAISSDSLRSKPTLEAGVSKHRLSSLFLFEEKEESPRGDIENPCLGSPQINKGLKDEAKFLKACGTLPETPIEIRKACEKFKGSPELDKYSETSKFHSWLPNTSIKKLQLDNQNEDSRTPVKLWEDLGKGSVSSEQTPSSCMTNVQSSEDIESGSHKRIIKVQPDEIDNVATGAPWLSATNVQSRNKSVRFECDFDTSSSKGSSSENSCQVTRKYESPGNLSVSKPSPKPTPLKISDDMQTPGTVFPTDLETLANGKTRIRSQYVYPVMNPVENASRWKLLREDDSNSHEHSGELSESLEQSESATPKLEWGVKETSSWKDLKVEASLSSWVKPTQSTTGEDNPNIGTAAGKSSSSGRTPGDRPIIGMVAAHWNENEASRISPKWWDGNGIPNSTNKYKEDQKVSWHATPFEERLEKALSEECSITQRKPISGRPIVFDECEESDTALSRLQASTQTKSVVSF</sequence>
<feature type="region of interest" description="Disordered" evidence="1">
    <location>
        <begin position="406"/>
        <end position="440"/>
    </location>
</feature>
<dbReference type="OrthoDB" id="1932581at2759"/>